<sequence>MASPGFFTCMLLALFIGIWPCHAQNVTLSVYYETLCPYCSDFIVNHLVKLFHSRLFSIVNLRLVPWGNAVLHSNGSFLCQPMFLIRITLQHGPDECLLNTIEACTISVYPNEEQHLSFILCLERLASTNELNEWINCFNTSGLATVPIDCYKSGYGNVLENQYAAETAQLDPPHKFVPWVLVDGQPLQEDFKNFVTYVCNAYKGEQVPEACHPLPLMNNSLKKATPSYPASLLSADTPYSITWSLIYGIHFSFSFSLL</sequence>
<accession>A0A7J9BVQ0</accession>
<evidence type="ECO:0000256" key="2">
    <source>
        <dbReference type="ARBA" id="ARBA00023180"/>
    </source>
</evidence>
<name>A0A7J9BVQ0_GOSGO</name>
<proteinExistence type="inferred from homology"/>
<dbReference type="InterPro" id="IPR004911">
    <property type="entry name" value="Interferon-induced_GILT"/>
</dbReference>
<dbReference type="Pfam" id="PF03227">
    <property type="entry name" value="GILT"/>
    <property type="match status" value="1"/>
</dbReference>
<keyword evidence="3" id="KW-0732">Signal</keyword>
<dbReference type="AlphaFoldDB" id="A0A7J9BVQ0"/>
<comment type="caution">
    <text evidence="4">The sequence shown here is derived from an EMBL/GenBank/DDBJ whole genome shotgun (WGS) entry which is preliminary data.</text>
</comment>
<feature type="signal peptide" evidence="3">
    <location>
        <begin position="1"/>
        <end position="23"/>
    </location>
</feature>
<dbReference type="PANTHER" id="PTHR13234">
    <property type="entry name" value="GAMMA-INTERFERON INDUCIBLE LYSOSOMAL THIOL REDUCTASE GILT"/>
    <property type="match status" value="1"/>
</dbReference>
<organism evidence="4 5">
    <name type="scientific">Gossypium gossypioides</name>
    <name type="common">Mexican cotton</name>
    <name type="synonym">Selera gossypioides</name>
    <dbReference type="NCBI Taxonomy" id="34282"/>
    <lineage>
        <taxon>Eukaryota</taxon>
        <taxon>Viridiplantae</taxon>
        <taxon>Streptophyta</taxon>
        <taxon>Embryophyta</taxon>
        <taxon>Tracheophyta</taxon>
        <taxon>Spermatophyta</taxon>
        <taxon>Magnoliopsida</taxon>
        <taxon>eudicotyledons</taxon>
        <taxon>Gunneridae</taxon>
        <taxon>Pentapetalae</taxon>
        <taxon>rosids</taxon>
        <taxon>malvids</taxon>
        <taxon>Malvales</taxon>
        <taxon>Malvaceae</taxon>
        <taxon>Malvoideae</taxon>
        <taxon>Gossypium</taxon>
    </lineage>
</organism>
<dbReference type="OrthoDB" id="958254at2759"/>
<evidence type="ECO:0000256" key="1">
    <source>
        <dbReference type="ARBA" id="ARBA00005679"/>
    </source>
</evidence>
<evidence type="ECO:0000313" key="4">
    <source>
        <dbReference type="EMBL" id="MBA0740269.1"/>
    </source>
</evidence>
<dbReference type="GO" id="GO:0016671">
    <property type="term" value="F:oxidoreductase activity, acting on a sulfur group of donors, disulfide as acceptor"/>
    <property type="evidence" value="ECO:0007669"/>
    <property type="project" value="InterPro"/>
</dbReference>
<dbReference type="Proteomes" id="UP000593579">
    <property type="component" value="Unassembled WGS sequence"/>
</dbReference>
<gene>
    <name evidence="4" type="ORF">Gogos_013484</name>
</gene>
<keyword evidence="5" id="KW-1185">Reference proteome</keyword>
<comment type="similarity">
    <text evidence="1">Belongs to the GILT family.</text>
</comment>
<dbReference type="PANTHER" id="PTHR13234:SF48">
    <property type="entry name" value="GAMMA INTERFERON RESPONSIVE LYSOSOMAL THIOL (GILT) REDUCTASE FAMILY PROTEIN"/>
    <property type="match status" value="1"/>
</dbReference>
<evidence type="ECO:0000313" key="5">
    <source>
        <dbReference type="Proteomes" id="UP000593579"/>
    </source>
</evidence>
<dbReference type="EMBL" id="JABEZY010000006">
    <property type="protein sequence ID" value="MBA0740269.1"/>
    <property type="molecule type" value="Genomic_DNA"/>
</dbReference>
<protein>
    <recommendedName>
        <fullName evidence="6">Gamma-interferon-inducible lysosomal thiol reductase</fullName>
    </recommendedName>
</protein>
<reference evidence="4 5" key="1">
    <citation type="journal article" date="2019" name="Genome Biol. Evol.">
        <title>Insights into the evolution of the New World diploid cottons (Gossypium, subgenus Houzingenia) based on genome sequencing.</title>
        <authorList>
            <person name="Grover C.E."/>
            <person name="Arick M.A. 2nd"/>
            <person name="Thrash A."/>
            <person name="Conover J.L."/>
            <person name="Sanders W.S."/>
            <person name="Peterson D.G."/>
            <person name="Frelichowski J.E."/>
            <person name="Scheffler J.A."/>
            <person name="Scheffler B.E."/>
            <person name="Wendel J.F."/>
        </authorList>
    </citation>
    <scope>NUCLEOTIDE SEQUENCE [LARGE SCALE GENOMIC DNA]</scope>
    <source>
        <strain evidence="4">5</strain>
        <tissue evidence="4">Leaf</tissue>
    </source>
</reference>
<evidence type="ECO:0008006" key="6">
    <source>
        <dbReference type="Google" id="ProtNLM"/>
    </source>
</evidence>
<keyword evidence="2" id="KW-0325">Glycoprotein</keyword>
<feature type="chain" id="PRO_5029510694" description="Gamma-interferon-inducible lysosomal thiol reductase" evidence="3">
    <location>
        <begin position="24"/>
        <end position="258"/>
    </location>
</feature>
<evidence type="ECO:0000256" key="3">
    <source>
        <dbReference type="SAM" id="SignalP"/>
    </source>
</evidence>